<evidence type="ECO:0000256" key="2">
    <source>
        <dbReference type="ARBA" id="ARBA00023004"/>
    </source>
</evidence>
<name>A0A1W1HF71_9BACT</name>
<dbReference type="InterPro" id="IPR040086">
    <property type="entry name" value="MJ0683-like"/>
</dbReference>
<proteinExistence type="predicted"/>
<dbReference type="InterPro" id="IPR058240">
    <property type="entry name" value="rSAM_sf"/>
</dbReference>
<dbReference type="SFLD" id="SFLDS00029">
    <property type="entry name" value="Radical_SAM"/>
    <property type="match status" value="1"/>
</dbReference>
<dbReference type="RefSeq" id="WP_186441749.1">
    <property type="nucleotide sequence ID" value="NZ_LT828578.1"/>
</dbReference>
<evidence type="ECO:0000313" key="6">
    <source>
        <dbReference type="Proteomes" id="UP000191931"/>
    </source>
</evidence>
<accession>A0A1W1HF71</accession>
<dbReference type="PANTHER" id="PTHR43432">
    <property type="entry name" value="SLR0285 PROTEIN"/>
    <property type="match status" value="1"/>
</dbReference>
<dbReference type="GO" id="GO:0051536">
    <property type="term" value="F:iron-sulfur cluster binding"/>
    <property type="evidence" value="ECO:0007669"/>
    <property type="project" value="UniProtKB-KW"/>
</dbReference>
<evidence type="ECO:0000259" key="4">
    <source>
        <dbReference type="Pfam" id="PF04055"/>
    </source>
</evidence>
<feature type="domain" description="Radical SAM core" evidence="4">
    <location>
        <begin position="14"/>
        <end position="178"/>
    </location>
</feature>
<keyword evidence="3" id="KW-0411">Iron-sulfur</keyword>
<dbReference type="EMBL" id="FWEV01000195">
    <property type="protein sequence ID" value="SLM31144.1"/>
    <property type="molecule type" value="Genomic_DNA"/>
</dbReference>
<dbReference type="SFLD" id="SFLDG01084">
    <property type="entry name" value="Uncharacterised_Radical_SAM_Su"/>
    <property type="match status" value="1"/>
</dbReference>
<dbReference type="PANTHER" id="PTHR43432:SF3">
    <property type="entry name" value="SLR0285 PROTEIN"/>
    <property type="match status" value="1"/>
</dbReference>
<keyword evidence="1" id="KW-0479">Metal-binding</keyword>
<dbReference type="GO" id="GO:0003824">
    <property type="term" value="F:catalytic activity"/>
    <property type="evidence" value="ECO:0007669"/>
    <property type="project" value="InterPro"/>
</dbReference>
<dbReference type="InterPro" id="IPR007197">
    <property type="entry name" value="rSAM"/>
</dbReference>
<dbReference type="SUPFAM" id="SSF102114">
    <property type="entry name" value="Radical SAM enzymes"/>
    <property type="match status" value="1"/>
</dbReference>
<sequence>MGKTGFREWADKSINIATGCENNCLYCYAKYMANRFGHRDKDDWERCVVRPKDVDVNRKKVKGLIGFPTSHYILPSIFDDYSKTLLKLLEAGNDVLIVSKPRYDLMKRLCKSIDRYKDQVLFRFTIGAMNNQKLKFWEPNAPTYEERKKSLRHVKKKGFRTSVSIEPMIDSLNIESLVSDLDPYVTEDIWVGIMSNVGRLKRDADKRLKKEIKRIEFGQSLPQIIDIYKTFEKNPKIKWKDKMRVKIETYRNEIAALSS</sequence>
<dbReference type="Gene3D" id="3.80.30.30">
    <property type="match status" value="1"/>
</dbReference>
<gene>
    <name evidence="5" type="ORF">MTBBW1_2740005</name>
</gene>
<reference evidence="5 6" key="1">
    <citation type="submission" date="2017-03" db="EMBL/GenBank/DDBJ databases">
        <authorList>
            <person name="Afonso C.L."/>
            <person name="Miller P.J."/>
            <person name="Scott M.A."/>
            <person name="Spackman E."/>
            <person name="Goraichik I."/>
            <person name="Dimitrov K.M."/>
            <person name="Suarez D.L."/>
            <person name="Swayne D.E."/>
        </authorList>
    </citation>
    <scope>NUCLEOTIDE SEQUENCE [LARGE SCALE GENOMIC DNA]</scope>
    <source>
        <strain evidence="5">PRJEB14757</strain>
    </source>
</reference>
<evidence type="ECO:0000256" key="3">
    <source>
        <dbReference type="ARBA" id="ARBA00023014"/>
    </source>
</evidence>
<evidence type="ECO:0000256" key="1">
    <source>
        <dbReference type="ARBA" id="ARBA00022723"/>
    </source>
</evidence>
<evidence type="ECO:0000313" key="5">
    <source>
        <dbReference type="EMBL" id="SLM31144.1"/>
    </source>
</evidence>
<dbReference type="Proteomes" id="UP000191931">
    <property type="component" value="Unassembled WGS sequence"/>
</dbReference>
<protein>
    <submittedName>
        <fullName evidence="5">Putative selenocysteine protein</fullName>
    </submittedName>
</protein>
<organism evidence="5 6">
    <name type="scientific">Desulfamplus magnetovallimortis</name>
    <dbReference type="NCBI Taxonomy" id="1246637"/>
    <lineage>
        <taxon>Bacteria</taxon>
        <taxon>Pseudomonadati</taxon>
        <taxon>Thermodesulfobacteriota</taxon>
        <taxon>Desulfobacteria</taxon>
        <taxon>Desulfobacterales</taxon>
        <taxon>Desulfobacteraceae</taxon>
        <taxon>Desulfamplus</taxon>
    </lineage>
</organism>
<keyword evidence="2" id="KW-0408">Iron</keyword>
<dbReference type="Pfam" id="PF04055">
    <property type="entry name" value="Radical_SAM"/>
    <property type="match status" value="1"/>
</dbReference>
<dbReference type="AlphaFoldDB" id="A0A1W1HF71"/>
<dbReference type="GO" id="GO:0046872">
    <property type="term" value="F:metal ion binding"/>
    <property type="evidence" value="ECO:0007669"/>
    <property type="project" value="UniProtKB-KW"/>
</dbReference>
<keyword evidence="6" id="KW-1185">Reference proteome</keyword>
<dbReference type="STRING" id="1246637.MTBBW1_2740005"/>